<evidence type="ECO:0000259" key="1">
    <source>
        <dbReference type="Pfam" id="PF02627"/>
    </source>
</evidence>
<dbReference type="SUPFAM" id="SSF69118">
    <property type="entry name" value="AhpD-like"/>
    <property type="match status" value="1"/>
</dbReference>
<proteinExistence type="predicted"/>
<dbReference type="Proteomes" id="UP000596248">
    <property type="component" value="Chromosome"/>
</dbReference>
<feature type="domain" description="Carboxymuconolactone decarboxylase-like" evidence="1">
    <location>
        <begin position="22"/>
        <end position="101"/>
    </location>
</feature>
<reference evidence="2 3" key="1">
    <citation type="submission" date="2021-01" db="EMBL/GenBank/DDBJ databases">
        <title>Identification of strong promoters based on the transcriptome of Brevibacillus choshinensis.</title>
        <authorList>
            <person name="Yao D."/>
            <person name="Zhang K."/>
            <person name="Wu J."/>
        </authorList>
    </citation>
    <scope>NUCLEOTIDE SEQUENCE [LARGE SCALE GENOMIC DNA]</scope>
    <source>
        <strain evidence="2 3">HPD31-SP3</strain>
    </source>
</reference>
<dbReference type="NCBIfam" id="TIGR00778">
    <property type="entry name" value="ahpD_dom"/>
    <property type="match status" value="1"/>
</dbReference>
<gene>
    <name evidence="2" type="ORF">JNE38_14235</name>
</gene>
<evidence type="ECO:0000313" key="2">
    <source>
        <dbReference type="EMBL" id="QRG70169.1"/>
    </source>
</evidence>
<name>A0ABX7FWC9_BRECH</name>
<dbReference type="PANTHER" id="PTHR33930">
    <property type="entry name" value="ALKYL HYDROPEROXIDE REDUCTASE AHPD"/>
    <property type="match status" value="1"/>
</dbReference>
<protein>
    <submittedName>
        <fullName evidence="2">Carboxymuconolactone decarboxylase family protein</fullName>
    </submittedName>
</protein>
<evidence type="ECO:0000313" key="3">
    <source>
        <dbReference type="Proteomes" id="UP000596248"/>
    </source>
</evidence>
<dbReference type="RefSeq" id="WP_203357143.1">
    <property type="nucleotide sequence ID" value="NZ_CP069127.1"/>
</dbReference>
<dbReference type="InterPro" id="IPR003779">
    <property type="entry name" value="CMD-like"/>
</dbReference>
<dbReference type="EMBL" id="CP069127">
    <property type="protein sequence ID" value="QRG70169.1"/>
    <property type="molecule type" value="Genomic_DNA"/>
</dbReference>
<sequence>MSEHILAEEYRNGLKSYGQLMPDVLESYNQFTARCFQSGEISAKNKHLMAIAVSLFSGNEHCMVYHLELALEEGATEKEIAETVAVAGAYGGGSTFSHGAILIEDVVLSKKHSMQ</sequence>
<dbReference type="Gene3D" id="1.20.1290.10">
    <property type="entry name" value="AhpD-like"/>
    <property type="match status" value="1"/>
</dbReference>
<dbReference type="InterPro" id="IPR029032">
    <property type="entry name" value="AhpD-like"/>
</dbReference>
<dbReference type="InterPro" id="IPR004675">
    <property type="entry name" value="AhpD_core"/>
</dbReference>
<accession>A0ABX7FWC9</accession>
<dbReference type="Pfam" id="PF02627">
    <property type="entry name" value="CMD"/>
    <property type="match status" value="1"/>
</dbReference>
<dbReference type="PANTHER" id="PTHR33930:SF2">
    <property type="entry name" value="BLR3452 PROTEIN"/>
    <property type="match status" value="1"/>
</dbReference>
<keyword evidence="3" id="KW-1185">Reference proteome</keyword>
<organism evidence="2 3">
    <name type="scientific">Brevibacillus choshinensis</name>
    <dbReference type="NCBI Taxonomy" id="54911"/>
    <lineage>
        <taxon>Bacteria</taxon>
        <taxon>Bacillati</taxon>
        <taxon>Bacillota</taxon>
        <taxon>Bacilli</taxon>
        <taxon>Bacillales</taxon>
        <taxon>Paenibacillaceae</taxon>
        <taxon>Brevibacillus</taxon>
    </lineage>
</organism>